<dbReference type="GO" id="GO:0005829">
    <property type="term" value="C:cytosol"/>
    <property type="evidence" value="ECO:0007669"/>
    <property type="project" value="TreeGrafter"/>
</dbReference>
<evidence type="ECO:0000256" key="1">
    <source>
        <dbReference type="ARBA" id="ARBA00007789"/>
    </source>
</evidence>
<dbReference type="CDD" id="cd00347">
    <property type="entry name" value="Flavin_utilizing_monoxygenases"/>
    <property type="match status" value="1"/>
</dbReference>
<organism evidence="3 4">
    <name type="scientific">Parenemella sanctibonifatiensis</name>
    <dbReference type="NCBI Taxonomy" id="2016505"/>
    <lineage>
        <taxon>Bacteria</taxon>
        <taxon>Bacillati</taxon>
        <taxon>Actinomycetota</taxon>
        <taxon>Actinomycetes</taxon>
        <taxon>Propionibacteriales</taxon>
        <taxon>Propionibacteriaceae</taxon>
        <taxon>Parenemella</taxon>
    </lineage>
</organism>
<dbReference type="GO" id="GO:0016705">
    <property type="term" value="F:oxidoreductase activity, acting on paired donors, with incorporation or reduction of molecular oxygen"/>
    <property type="evidence" value="ECO:0007669"/>
    <property type="project" value="InterPro"/>
</dbReference>
<dbReference type="PANTHER" id="PTHR30137">
    <property type="entry name" value="LUCIFERASE-LIKE MONOOXYGENASE"/>
    <property type="match status" value="1"/>
</dbReference>
<dbReference type="EMBL" id="NMVI01000029">
    <property type="protein sequence ID" value="OYN84007.1"/>
    <property type="molecule type" value="Genomic_DNA"/>
</dbReference>
<dbReference type="PANTHER" id="PTHR30137:SF6">
    <property type="entry name" value="LUCIFERASE-LIKE MONOOXYGENASE"/>
    <property type="match status" value="1"/>
</dbReference>
<name>A0A255DXF4_9ACTN</name>
<keyword evidence="3" id="KW-0560">Oxidoreductase</keyword>
<comment type="caution">
    <text evidence="3">The sequence shown here is derived from an EMBL/GenBank/DDBJ whole genome shotgun (WGS) entry which is preliminary data.</text>
</comment>
<dbReference type="InterPro" id="IPR036661">
    <property type="entry name" value="Luciferase-like_sf"/>
</dbReference>
<dbReference type="Pfam" id="PF00296">
    <property type="entry name" value="Bac_luciferase"/>
    <property type="match status" value="1"/>
</dbReference>
<protein>
    <submittedName>
        <fullName evidence="3">Alkane 1-monooxygenase</fullName>
    </submittedName>
</protein>
<dbReference type="Proteomes" id="UP000216533">
    <property type="component" value="Unassembled WGS sequence"/>
</dbReference>
<reference evidence="3 4" key="1">
    <citation type="submission" date="2017-07" db="EMBL/GenBank/DDBJ databases">
        <title>Draft whole genome sequences of clinical Proprionibacteriaceae strains.</title>
        <authorList>
            <person name="Bernier A.-M."/>
            <person name="Bernard K."/>
            <person name="Domingo M.-C."/>
        </authorList>
    </citation>
    <scope>NUCLEOTIDE SEQUENCE [LARGE SCALE GENOMIC DNA]</scope>
    <source>
        <strain evidence="3 4">NML 160184</strain>
    </source>
</reference>
<dbReference type="NCBIfam" id="TIGR03558">
    <property type="entry name" value="oxido_grp_1"/>
    <property type="match status" value="1"/>
</dbReference>
<dbReference type="SUPFAM" id="SSF51679">
    <property type="entry name" value="Bacterial luciferase-like"/>
    <property type="match status" value="1"/>
</dbReference>
<dbReference type="Gene3D" id="3.20.20.30">
    <property type="entry name" value="Luciferase-like domain"/>
    <property type="match status" value="1"/>
</dbReference>
<evidence type="ECO:0000313" key="3">
    <source>
        <dbReference type="EMBL" id="OYN84007.1"/>
    </source>
</evidence>
<dbReference type="AlphaFoldDB" id="A0A255DXF4"/>
<dbReference type="RefSeq" id="WP_094451849.1">
    <property type="nucleotide sequence ID" value="NZ_NMVI01000029.1"/>
</dbReference>
<proteinExistence type="predicted"/>
<dbReference type="InterPro" id="IPR011251">
    <property type="entry name" value="Luciferase-like_dom"/>
</dbReference>
<sequence length="340" mass="36535">MSSPHVPLSILDLVPVSEGQSMREAIGSSMELAQAADRLGYERYWYAEHHNSAALGSSATALLIDRAASLTRDIRVGSGGIMLPNHAPLAVAEQFGTLVQFHGDRIDLGLGRAPGTDPITSQLLARSSAEPDAFMESVDQMQRWTGEPSPRMRVRAGVAEGTNVPMWVLGSTVNGATLAGRLGLPFSIASHFAPTQVLPALERYRAEFNPDAGTAQISEPRVMVAANVAVGETDEEGLRQFTTLQRMFAGVVTGERLALQPPEDPEELAARLPEEVLLHLETMLSVSAVGSPQTVVEQLESLIDQTDADELILTAYAFDPAHRVKTLELLAQAWGLTPRG</sequence>
<comment type="similarity">
    <text evidence="1">To bacterial alkanal monooxygenase alpha and beta chains.</text>
</comment>
<evidence type="ECO:0000313" key="4">
    <source>
        <dbReference type="Proteomes" id="UP000216533"/>
    </source>
</evidence>
<evidence type="ECO:0000259" key="2">
    <source>
        <dbReference type="Pfam" id="PF00296"/>
    </source>
</evidence>
<accession>A0A255DXF4</accession>
<keyword evidence="3" id="KW-0503">Monooxygenase</keyword>
<dbReference type="InterPro" id="IPR050766">
    <property type="entry name" value="Bact_Lucif_Oxidored"/>
</dbReference>
<dbReference type="GO" id="GO:0004497">
    <property type="term" value="F:monooxygenase activity"/>
    <property type="evidence" value="ECO:0007669"/>
    <property type="project" value="UniProtKB-KW"/>
</dbReference>
<gene>
    <name evidence="3" type="ORF">CGZ92_13180</name>
</gene>
<feature type="domain" description="Luciferase-like" evidence="2">
    <location>
        <begin position="22"/>
        <end position="302"/>
    </location>
</feature>
<dbReference type="InterPro" id="IPR019949">
    <property type="entry name" value="CmoO-like"/>
</dbReference>